<comment type="caution">
    <text evidence="13">Lacks conserved residue(s) required for the propagation of feature annotation.</text>
</comment>
<dbReference type="NCBIfam" id="TIGR00151">
    <property type="entry name" value="ispF"/>
    <property type="match status" value="1"/>
</dbReference>
<sequence>MTIYAIIPAAGSGSRAGFRENKLLRRVGGAPVLQRTAAAFAANAQIAGIAVCVNEQDREAVRAMLAPLQNVLLVEGGETRTASVRNALEALAALPCPPDYVLIHDGARPFVTQKIIDDCISTVRQFGSAVCALPCTDTAVRAESGFIRETVPREELYTLQTPQGFAFPALLAAYRRIAESDAFTDDSGVFRRYAAPPRLFRGDPANKKLTFPEDFAVEEFRTGVGVDTHAFGAERDHIVLGGVRIPFSAGLRAHSDGDVLCHAVMDALLSAAGLPDIGHYFPDTDPQYAGADSLALLAKVRGILAGHGARIANVSASIVAEKPRLAPHIPQMKQNIARALGIAEGAVGIAAGTNEGLGYLGRGEGVTVIANALIRTVGSAEVPYAPK</sequence>
<feature type="domain" description="2-C-methyl-D-erythritol 2,4-cyclodiphosphate synthase" evidence="14">
    <location>
        <begin position="220"/>
        <end position="374"/>
    </location>
</feature>
<evidence type="ECO:0000256" key="8">
    <source>
        <dbReference type="ARBA" id="ARBA00022695"/>
    </source>
</evidence>
<dbReference type="Pfam" id="PF02542">
    <property type="entry name" value="YgbB"/>
    <property type="match status" value="1"/>
</dbReference>
<feature type="binding site" evidence="13">
    <location>
        <begin position="254"/>
        <end position="255"/>
    </location>
    <ligand>
        <name>4-CDP-2-C-methyl-D-erythritol 2-phosphate</name>
        <dbReference type="ChEBI" id="CHEBI:57919"/>
    </ligand>
</feature>
<evidence type="ECO:0000256" key="1">
    <source>
        <dbReference type="ARBA" id="ARBA00000200"/>
    </source>
</evidence>
<dbReference type="Gene3D" id="3.90.550.10">
    <property type="entry name" value="Spore Coat Polysaccharide Biosynthesis Protein SpsA, Chain A"/>
    <property type="match status" value="1"/>
</dbReference>
<organism evidence="16 17">
    <name type="scientific">Candidatus Borkfalkia faecigallinarum</name>
    <dbReference type="NCBI Taxonomy" id="2838509"/>
    <lineage>
        <taxon>Bacteria</taxon>
        <taxon>Bacillati</taxon>
        <taxon>Bacillota</taxon>
        <taxon>Clostridia</taxon>
        <taxon>Christensenellales</taxon>
        <taxon>Christensenellaceae</taxon>
        <taxon>Candidatus Borkfalkia</taxon>
    </lineage>
</organism>
<feature type="site" description="Transition state stabilizer" evidence="13">
    <location>
        <position position="254"/>
    </location>
</feature>
<dbReference type="Pfam" id="PF12804">
    <property type="entry name" value="NTP_transf_3"/>
    <property type="match status" value="1"/>
</dbReference>
<dbReference type="AlphaFoldDB" id="A0A9D1VV73"/>
<dbReference type="EC" id="4.6.1.12" evidence="13"/>
<comment type="pathway">
    <text evidence="4 13">Isoprenoid biosynthesis; isopentenyl diphosphate biosynthesis via DXP pathway; isopentenyl diphosphate from 1-deoxy-D-xylulose 5-phosphate: step 4/6.</text>
</comment>
<feature type="binding site" evidence="13">
    <location>
        <begin position="281"/>
        <end position="285"/>
    </location>
    <ligand>
        <name>4-CDP-2-C-methyl-D-erythritol 2-phosphate</name>
        <dbReference type="ChEBI" id="CHEBI:57919"/>
    </ligand>
</feature>
<keyword evidence="8 13" id="KW-0548">Nucleotidyltransferase</keyword>
<dbReference type="InterPro" id="IPR025877">
    <property type="entry name" value="MobA-like_NTP_Trfase"/>
</dbReference>
<gene>
    <name evidence="16" type="primary">ispD</name>
    <name evidence="13" type="synonym">ispDF</name>
    <name evidence="16" type="ORF">H9737_05915</name>
</gene>
<protein>
    <recommendedName>
        <fullName evidence="13">Bifunctional enzyme IspD/IspF</fullName>
    </recommendedName>
    <domain>
        <recommendedName>
            <fullName evidence="13">2-C-methyl-D-erythritol 4-phosphate cytidylyltransferase</fullName>
            <ecNumber evidence="13">2.7.7.60</ecNumber>
        </recommendedName>
        <alternativeName>
            <fullName evidence="13">4-diphosphocytidyl-2C-methyl-D-erythritol synthase</fullName>
        </alternativeName>
        <alternativeName>
            <fullName evidence="13">MEP cytidylyltransferase</fullName>
            <shortName evidence="13">MCT</shortName>
        </alternativeName>
    </domain>
    <domain>
        <recommendedName>
            <fullName evidence="13">2-C-methyl-D-erythritol 2,4-cyclodiphosphate synthase</fullName>
            <shortName evidence="13">MECDP-synthase</shortName>
            <shortName evidence="13">MECPP-synthase</shortName>
            <shortName evidence="13">MECPS</shortName>
            <ecNumber evidence="13">4.6.1.12</ecNumber>
        </recommendedName>
    </domain>
</protein>
<dbReference type="InterPro" id="IPR036571">
    <property type="entry name" value="MECDP_synthase_sf"/>
</dbReference>
<accession>A0A9D1VV73</accession>
<dbReference type="PROSITE" id="PS01350">
    <property type="entry name" value="ISPF"/>
    <property type="match status" value="1"/>
</dbReference>
<dbReference type="CDD" id="cd02516">
    <property type="entry name" value="CDP-ME_synthetase"/>
    <property type="match status" value="1"/>
</dbReference>
<keyword evidence="11 13" id="KW-0456">Lyase</keyword>
<feature type="binding site" evidence="13">
    <location>
        <position position="359"/>
    </location>
    <ligand>
        <name>4-CDP-2-C-methyl-D-erythritol 2-phosphate</name>
        <dbReference type="ChEBI" id="CHEBI:57919"/>
    </ligand>
</feature>
<dbReference type="GO" id="GO:0008685">
    <property type="term" value="F:2-C-methyl-D-erythritol 2,4-cyclodiphosphate synthase activity"/>
    <property type="evidence" value="ECO:0007669"/>
    <property type="project" value="UniProtKB-UniRule"/>
</dbReference>
<comment type="catalytic activity">
    <reaction evidence="2 13">
        <text>2-C-methyl-D-erythritol 4-phosphate + CTP + H(+) = 4-CDP-2-C-methyl-D-erythritol + diphosphate</text>
        <dbReference type="Rhea" id="RHEA:13429"/>
        <dbReference type="ChEBI" id="CHEBI:15378"/>
        <dbReference type="ChEBI" id="CHEBI:33019"/>
        <dbReference type="ChEBI" id="CHEBI:37563"/>
        <dbReference type="ChEBI" id="CHEBI:57823"/>
        <dbReference type="ChEBI" id="CHEBI:58262"/>
        <dbReference type="EC" id="2.7.7.60"/>
    </reaction>
</comment>
<evidence type="ECO:0000256" key="3">
    <source>
        <dbReference type="ARBA" id="ARBA00001968"/>
    </source>
</evidence>
<dbReference type="SUPFAM" id="SSF53448">
    <property type="entry name" value="Nucleotide-diphospho-sugar transferases"/>
    <property type="match status" value="1"/>
</dbReference>
<dbReference type="PANTHER" id="PTHR43181">
    <property type="entry name" value="2-C-METHYL-D-ERYTHRITOL 2,4-CYCLODIPHOSPHATE SYNTHASE, CHLOROPLASTIC"/>
    <property type="match status" value="1"/>
</dbReference>
<dbReference type="InterPro" id="IPR026596">
    <property type="entry name" value="IspD/F"/>
</dbReference>
<feature type="site" description="Positions MEP for the nucleophilic attack" evidence="13">
    <location>
        <position position="208"/>
    </location>
</feature>
<evidence type="ECO:0000256" key="2">
    <source>
        <dbReference type="ARBA" id="ARBA00001282"/>
    </source>
</evidence>
<comment type="pathway">
    <text evidence="5 13">Isoprenoid biosynthesis; isopentenyl diphosphate biosynthesis via DXP pathway; isopentenyl diphosphate from 1-deoxy-D-xylulose 5-phosphate: step 2/6.</text>
</comment>
<comment type="function">
    <text evidence="13">Bifunctional enzyme that catalyzes the formation of 4-diphosphocytidyl-2-C-methyl-D-erythritol from CTP and 2-C-methyl-D-erythritol 4-phosphate (MEP) (IspD), and catalyzes the conversion of 4-diphosphocytidyl-2-C-methyl-D-erythritol 2-phosphate (CDP-ME2P) to 2-C-methyl-D-erythritol 2,4-cyclodiphosphate (ME-CPP) with a corresponding release of cytidine 5-monophosphate (CMP) (IspF).</text>
</comment>
<dbReference type="PROSITE" id="PS01295">
    <property type="entry name" value="ISPD"/>
    <property type="match status" value="1"/>
</dbReference>
<evidence type="ECO:0000256" key="10">
    <source>
        <dbReference type="ARBA" id="ARBA00023229"/>
    </source>
</evidence>
<dbReference type="EMBL" id="DXFD01000088">
    <property type="protein sequence ID" value="HIX47205.1"/>
    <property type="molecule type" value="Genomic_DNA"/>
</dbReference>
<dbReference type="InterPro" id="IPR029044">
    <property type="entry name" value="Nucleotide-diphossugar_trans"/>
</dbReference>
<feature type="site" description="Transition state stabilizer" evidence="13">
    <location>
        <position position="22"/>
    </location>
</feature>
<evidence type="ECO:0000256" key="13">
    <source>
        <dbReference type="HAMAP-Rule" id="MF_01520"/>
    </source>
</evidence>
<evidence type="ECO:0000256" key="7">
    <source>
        <dbReference type="ARBA" id="ARBA00022679"/>
    </source>
</evidence>
<dbReference type="PANTHER" id="PTHR43181:SF1">
    <property type="entry name" value="2-C-METHYL-D-ERYTHRITOL 2,4-CYCLODIPHOSPHATE SYNTHASE, CHLOROPLASTIC"/>
    <property type="match status" value="1"/>
</dbReference>
<evidence type="ECO:0000256" key="6">
    <source>
        <dbReference type="ARBA" id="ARBA00009789"/>
    </source>
</evidence>
<keyword evidence="12 13" id="KW-0511">Multifunctional enzyme</keyword>
<dbReference type="HAMAP" id="MF_01520">
    <property type="entry name" value="IspDF"/>
    <property type="match status" value="1"/>
</dbReference>
<reference evidence="16" key="2">
    <citation type="submission" date="2021-04" db="EMBL/GenBank/DDBJ databases">
        <authorList>
            <person name="Gilroy R."/>
        </authorList>
    </citation>
    <scope>NUCLEOTIDE SEQUENCE</scope>
    <source>
        <strain evidence="16">26628</strain>
    </source>
</reference>
<comment type="similarity">
    <text evidence="13">In the N-terminal section; belongs to the IspD/TarI cytidylyltransferase family. IspD subfamily.</text>
</comment>
<dbReference type="InterPro" id="IPR018294">
    <property type="entry name" value="ISPD_synthase_CS"/>
</dbReference>
<comment type="caution">
    <text evidence="16">The sequence shown here is derived from an EMBL/GenBank/DDBJ whole genome shotgun (WGS) entry which is preliminary data.</text>
</comment>
<keyword evidence="7 13" id="KW-0808">Transferase</keyword>
<reference evidence="16" key="1">
    <citation type="journal article" date="2021" name="PeerJ">
        <title>Extensive microbial diversity within the chicken gut microbiome revealed by metagenomics and culture.</title>
        <authorList>
            <person name="Gilroy R."/>
            <person name="Ravi A."/>
            <person name="Getino M."/>
            <person name="Pursley I."/>
            <person name="Horton D.L."/>
            <person name="Alikhan N.F."/>
            <person name="Baker D."/>
            <person name="Gharbi K."/>
            <person name="Hall N."/>
            <person name="Watson M."/>
            <person name="Adriaenssens E.M."/>
            <person name="Foster-Nyarko E."/>
            <person name="Jarju S."/>
            <person name="Secka A."/>
            <person name="Antonio M."/>
            <person name="Oren A."/>
            <person name="Chaudhuri R.R."/>
            <person name="La Ragione R."/>
            <person name="Hildebrand F."/>
            <person name="Pallen M.J."/>
        </authorList>
    </citation>
    <scope>NUCLEOTIDE SEQUENCE</scope>
    <source>
        <strain evidence="16">26628</strain>
    </source>
</reference>
<dbReference type="GO" id="GO:0019288">
    <property type="term" value="P:isopentenyl diphosphate biosynthetic process, methylerythritol 4-phosphate pathway"/>
    <property type="evidence" value="ECO:0007669"/>
    <property type="project" value="UniProtKB-UniRule"/>
</dbReference>
<feature type="binding site" evidence="13">
    <location>
        <begin position="227"/>
        <end position="229"/>
    </location>
    <ligand>
        <name>4-CDP-2-C-methyl-D-erythritol 2-phosphate</name>
        <dbReference type="ChEBI" id="CHEBI:57919"/>
    </ligand>
</feature>
<feature type="binding site" evidence="13">
    <location>
        <position position="227"/>
    </location>
    <ligand>
        <name>a divalent metal cation</name>
        <dbReference type="ChEBI" id="CHEBI:60240"/>
    </ligand>
</feature>
<feature type="domain" description="MobA-like NTP transferase" evidence="15">
    <location>
        <begin position="5"/>
        <end position="138"/>
    </location>
</feature>
<feature type="binding site" evidence="13">
    <location>
        <begin position="276"/>
        <end position="278"/>
    </location>
    <ligand>
        <name>4-CDP-2-C-methyl-D-erythritol 2-phosphate</name>
        <dbReference type="ChEBI" id="CHEBI:57919"/>
    </ligand>
</feature>
<feature type="region of interest" description="2-C-methyl-D-erythritol 4-phosphate cytidylyltransferase" evidence="13">
    <location>
        <begin position="1"/>
        <end position="220"/>
    </location>
</feature>
<evidence type="ECO:0000256" key="9">
    <source>
        <dbReference type="ARBA" id="ARBA00022723"/>
    </source>
</evidence>
<evidence type="ECO:0000256" key="11">
    <source>
        <dbReference type="ARBA" id="ARBA00023239"/>
    </source>
</evidence>
<dbReference type="GO" id="GO:0046872">
    <property type="term" value="F:metal ion binding"/>
    <property type="evidence" value="ECO:0007669"/>
    <property type="project" value="UniProtKB-KW"/>
</dbReference>
<comment type="similarity">
    <text evidence="6">Belongs to the IspD/TarI cytidylyltransferase family. IspD subfamily.</text>
</comment>
<dbReference type="HAMAP" id="MF_00108">
    <property type="entry name" value="IspD"/>
    <property type="match status" value="1"/>
</dbReference>
<dbReference type="InterPro" id="IPR003526">
    <property type="entry name" value="MECDP_synthase"/>
</dbReference>
<feature type="region of interest" description="2-C-methyl-D-erythritol 2,4-cyclodiphosphate synthase" evidence="13">
    <location>
        <begin position="221"/>
        <end position="387"/>
    </location>
</feature>
<feature type="binding site" evidence="13">
    <location>
        <position position="229"/>
    </location>
    <ligand>
        <name>a divalent metal cation</name>
        <dbReference type="ChEBI" id="CHEBI:60240"/>
    </ligand>
</feature>
<proteinExistence type="inferred from homology"/>
<dbReference type="NCBIfam" id="TIGR00453">
    <property type="entry name" value="ispD"/>
    <property type="match status" value="1"/>
</dbReference>
<feature type="site" description="Positions MEP for the nucleophilic attack" evidence="13">
    <location>
        <position position="153"/>
    </location>
</feature>
<name>A0A9D1VV73_9FIRM</name>
<feature type="site" description="Transition state stabilizer" evidence="13">
    <location>
        <position position="15"/>
    </location>
</feature>
<dbReference type="GO" id="GO:0016114">
    <property type="term" value="P:terpenoid biosynthetic process"/>
    <property type="evidence" value="ECO:0007669"/>
    <property type="project" value="InterPro"/>
</dbReference>
<evidence type="ECO:0000256" key="4">
    <source>
        <dbReference type="ARBA" id="ARBA00004709"/>
    </source>
</evidence>
<dbReference type="InterPro" id="IPR034683">
    <property type="entry name" value="IspD/TarI"/>
</dbReference>
<dbReference type="SUPFAM" id="SSF69765">
    <property type="entry name" value="IpsF-like"/>
    <property type="match status" value="1"/>
</dbReference>
<comment type="similarity">
    <text evidence="13">In the C-terminal section; belongs to the IspF family.</text>
</comment>
<dbReference type="GO" id="GO:0050518">
    <property type="term" value="F:2-C-methyl-D-erythritol 4-phosphate cytidylyltransferase activity"/>
    <property type="evidence" value="ECO:0007669"/>
    <property type="project" value="UniProtKB-UniRule"/>
</dbReference>
<evidence type="ECO:0000313" key="17">
    <source>
        <dbReference type="Proteomes" id="UP000824249"/>
    </source>
</evidence>
<dbReference type="InterPro" id="IPR001228">
    <property type="entry name" value="IspD"/>
</dbReference>
<dbReference type="CDD" id="cd00554">
    <property type="entry name" value="MECDP_synthase"/>
    <property type="match status" value="1"/>
</dbReference>
<dbReference type="Gene3D" id="3.30.1330.50">
    <property type="entry name" value="2-C-methyl-D-erythritol 2,4-cyclodiphosphate synthase"/>
    <property type="match status" value="1"/>
</dbReference>
<dbReference type="Proteomes" id="UP000824249">
    <property type="component" value="Unassembled WGS sequence"/>
</dbReference>
<comment type="cofactor">
    <cofactor evidence="3 13">
        <name>a divalent metal cation</name>
        <dbReference type="ChEBI" id="CHEBI:60240"/>
    </cofactor>
</comment>
<keyword evidence="9 13" id="KW-0479">Metal-binding</keyword>
<feature type="binding site" evidence="13">
    <location>
        <position position="262"/>
    </location>
    <ligand>
        <name>a divalent metal cation</name>
        <dbReference type="ChEBI" id="CHEBI:60240"/>
    </ligand>
</feature>
<feature type="site" description="Transition state stabilizer" evidence="13">
    <location>
        <position position="353"/>
    </location>
</feature>
<comment type="catalytic activity">
    <reaction evidence="1 13">
        <text>4-CDP-2-C-methyl-D-erythritol 2-phosphate = 2-C-methyl-D-erythritol 2,4-cyclic diphosphate + CMP</text>
        <dbReference type="Rhea" id="RHEA:23864"/>
        <dbReference type="ChEBI" id="CHEBI:57919"/>
        <dbReference type="ChEBI" id="CHEBI:58483"/>
        <dbReference type="ChEBI" id="CHEBI:60377"/>
        <dbReference type="EC" id="4.6.1.12"/>
    </reaction>
</comment>
<dbReference type="InterPro" id="IPR020555">
    <property type="entry name" value="MECDP_synthase_CS"/>
</dbReference>
<feature type="binding site" evidence="13">
    <location>
        <position position="362"/>
    </location>
    <ligand>
        <name>4-CDP-2-C-methyl-D-erythritol 2-phosphate</name>
        <dbReference type="ChEBI" id="CHEBI:57919"/>
    </ligand>
</feature>
<evidence type="ECO:0000313" key="16">
    <source>
        <dbReference type="EMBL" id="HIX47205.1"/>
    </source>
</evidence>
<evidence type="ECO:0000259" key="14">
    <source>
        <dbReference type="Pfam" id="PF02542"/>
    </source>
</evidence>
<dbReference type="FunFam" id="3.90.550.10:FF:000003">
    <property type="entry name" value="2-C-methyl-D-erythritol 4-phosphate cytidylyltransferase"/>
    <property type="match status" value="1"/>
</dbReference>
<evidence type="ECO:0000259" key="15">
    <source>
        <dbReference type="Pfam" id="PF12804"/>
    </source>
</evidence>
<dbReference type="EC" id="2.7.7.60" evidence="13"/>
<dbReference type="HAMAP" id="MF_00107">
    <property type="entry name" value="IspF"/>
    <property type="match status" value="1"/>
</dbReference>
<keyword evidence="10 13" id="KW-0414">Isoprene biosynthesis</keyword>
<evidence type="ECO:0000256" key="12">
    <source>
        <dbReference type="ARBA" id="ARBA00023268"/>
    </source>
</evidence>
<evidence type="ECO:0000256" key="5">
    <source>
        <dbReference type="ARBA" id="ARBA00004787"/>
    </source>
</evidence>